<sequence length="135" mass="14028">MLEVPALPEAEAKPVLHVCTTCRAGNPLAEGEVPPGRHLHDAVAEALAAHPAPPVELRPVKCMAACDHGCTAAMTAPGKWGYLLGRLDLSHAEDLLTYGAAYAASGNGAVLPSRRPPSLRSVVLGRLPSLTEPQS</sequence>
<dbReference type="InterPro" id="IPR036249">
    <property type="entry name" value="Thioredoxin-like_sf"/>
</dbReference>
<organism evidence="1 4">
    <name type="scientific">Teichococcus wenyumeiae</name>
    <dbReference type="NCBI Taxonomy" id="2478470"/>
    <lineage>
        <taxon>Bacteria</taxon>
        <taxon>Pseudomonadati</taxon>
        <taxon>Pseudomonadota</taxon>
        <taxon>Alphaproteobacteria</taxon>
        <taxon>Acetobacterales</taxon>
        <taxon>Roseomonadaceae</taxon>
        <taxon>Roseomonas</taxon>
    </lineage>
</organism>
<dbReference type="Proteomes" id="UP000278036">
    <property type="component" value="Unassembled WGS sequence"/>
</dbReference>
<accession>A0A3A9JG01</accession>
<gene>
    <name evidence="1" type="ORF">D6Z83_13630</name>
    <name evidence="2" type="ORF">EBE87_01910</name>
</gene>
<evidence type="ECO:0000313" key="4">
    <source>
        <dbReference type="Proteomes" id="UP000278036"/>
    </source>
</evidence>
<keyword evidence="3" id="KW-1185">Reference proteome</keyword>
<dbReference type="EMBL" id="RAQU01000077">
    <property type="protein sequence ID" value="RKK03623.1"/>
    <property type="molecule type" value="Genomic_DNA"/>
</dbReference>
<dbReference type="SUPFAM" id="SSF52833">
    <property type="entry name" value="Thioredoxin-like"/>
    <property type="match status" value="1"/>
</dbReference>
<dbReference type="AlphaFoldDB" id="A0A3A9JG01"/>
<dbReference type="RefSeq" id="WP_120638845.1">
    <property type="nucleotide sequence ID" value="NZ_RAQU01000077.1"/>
</dbReference>
<reference evidence="1 4" key="1">
    <citation type="submission" date="2018-09" db="EMBL/GenBank/DDBJ databases">
        <title>Roseomonas sp. nov., isolated from feces of Tibetan antelopes in the Qinghai-Tibet plateau, China.</title>
        <authorList>
            <person name="Tian Z."/>
        </authorList>
    </citation>
    <scope>NUCLEOTIDE SEQUENCE [LARGE SCALE GENOMIC DNA]</scope>
    <source>
        <strain evidence="2 3">Z23</strain>
        <strain evidence="1 4">Z24</strain>
    </source>
</reference>
<protein>
    <submittedName>
        <fullName evidence="1">DUF1636 domain-containing protein</fullName>
    </submittedName>
</protein>
<dbReference type="InParanoid" id="A0A3A9JG01"/>
<dbReference type="InterPro" id="IPR012863">
    <property type="entry name" value="DUF1636"/>
</dbReference>
<comment type="caution">
    <text evidence="1">The sequence shown here is derived from an EMBL/GenBank/DDBJ whole genome shotgun (WGS) entry which is preliminary data.</text>
</comment>
<dbReference type="CDD" id="cd02980">
    <property type="entry name" value="TRX_Fd_family"/>
    <property type="match status" value="1"/>
</dbReference>
<dbReference type="Pfam" id="PF07845">
    <property type="entry name" value="DUF1636"/>
    <property type="match status" value="1"/>
</dbReference>
<evidence type="ECO:0000313" key="2">
    <source>
        <dbReference type="EMBL" id="RMI27150.1"/>
    </source>
</evidence>
<evidence type="ECO:0000313" key="1">
    <source>
        <dbReference type="EMBL" id="RKK03623.1"/>
    </source>
</evidence>
<evidence type="ECO:0000313" key="3">
    <source>
        <dbReference type="Proteomes" id="UP000274097"/>
    </source>
</evidence>
<proteinExistence type="predicted"/>
<dbReference type="OrthoDB" id="424426at2"/>
<dbReference type="Proteomes" id="UP000274097">
    <property type="component" value="Unassembled WGS sequence"/>
</dbReference>
<dbReference type="EMBL" id="RFLX01000001">
    <property type="protein sequence ID" value="RMI27150.1"/>
    <property type="molecule type" value="Genomic_DNA"/>
</dbReference>
<name>A0A3A9JG01_9PROT</name>